<reference evidence="2" key="2">
    <citation type="submission" date="2014-06" db="EMBL/GenBank/DDBJ databases">
        <title>The complete genome of Blastobotrys (Arxula) adeninivorans LS3 - a yeast of biotechnological interest.</title>
        <authorList>
            <person name="Kunze G."/>
            <person name="Gaillardin C."/>
            <person name="Czernicka M."/>
            <person name="Durrens P."/>
            <person name="Martin T."/>
            <person name="Boer E."/>
            <person name="Gabaldon T."/>
            <person name="Cruz J."/>
            <person name="Talla E."/>
            <person name="Marck C."/>
            <person name="Goffeau A."/>
            <person name="Barbe V."/>
            <person name="Baret P."/>
            <person name="Baronian K."/>
            <person name="Beier S."/>
            <person name="Bleykasten C."/>
            <person name="Bode R."/>
            <person name="Casaregola S."/>
            <person name="Despons L."/>
            <person name="Fairhead C."/>
            <person name="Giersberg M."/>
            <person name="Gierski P."/>
            <person name="Hahnel U."/>
            <person name="Hartmann A."/>
            <person name="Jankowska D."/>
            <person name="Jubin C."/>
            <person name="Jung P."/>
            <person name="Lafontaine I."/>
            <person name="Leh-Louis V."/>
            <person name="Lemaire M."/>
            <person name="Marcet-Houben M."/>
            <person name="Mascher M."/>
            <person name="Morel G."/>
            <person name="Richard G.-F."/>
            <person name="Riechen J."/>
            <person name="Sacerdot C."/>
            <person name="Sarkar A."/>
            <person name="Savel G."/>
            <person name="Schacherer J."/>
            <person name="Sherman D."/>
            <person name="Straub M.-L."/>
            <person name="Stein N."/>
            <person name="Thierry A."/>
            <person name="Trautwein-Schult A."/>
            <person name="Westhof E."/>
            <person name="Worch S."/>
            <person name="Dujon B."/>
            <person name="Souciet J.-L."/>
            <person name="Wincker P."/>
            <person name="Scholz U."/>
            <person name="Neuveglise N."/>
        </authorList>
    </citation>
    <scope>NUCLEOTIDE SEQUENCE</scope>
    <source>
        <strain evidence="2">LS3</strain>
    </source>
</reference>
<dbReference type="EMBL" id="HG937691">
    <property type="protein sequence ID" value="CDP33245.1"/>
    <property type="molecule type" value="Genomic_DNA"/>
</dbReference>
<keyword evidence="1" id="KW-0472">Membrane</keyword>
<feature type="transmembrane region" description="Helical" evidence="1">
    <location>
        <begin position="15"/>
        <end position="35"/>
    </location>
</feature>
<keyword evidence="1" id="KW-1133">Transmembrane helix</keyword>
<feature type="transmembrane region" description="Helical" evidence="1">
    <location>
        <begin position="81"/>
        <end position="100"/>
    </location>
</feature>
<evidence type="ECO:0000256" key="1">
    <source>
        <dbReference type="SAM" id="Phobius"/>
    </source>
</evidence>
<dbReference type="AlphaFoldDB" id="A0A060SWI3"/>
<proteinExistence type="predicted"/>
<evidence type="ECO:0000313" key="2">
    <source>
        <dbReference type="EMBL" id="CDP33245.1"/>
    </source>
</evidence>
<name>A0A060SWI3_BLAAD</name>
<reference evidence="2" key="1">
    <citation type="submission" date="2014-02" db="EMBL/GenBank/DDBJ databases">
        <authorList>
            <person name="Genoscope - CEA"/>
        </authorList>
    </citation>
    <scope>NUCLEOTIDE SEQUENCE</scope>
    <source>
        <strain evidence="2">LS3</strain>
    </source>
</reference>
<organism evidence="2">
    <name type="scientific">Blastobotrys adeninivorans</name>
    <name type="common">Yeast</name>
    <name type="synonym">Arxula adeninivorans</name>
    <dbReference type="NCBI Taxonomy" id="409370"/>
    <lineage>
        <taxon>Eukaryota</taxon>
        <taxon>Fungi</taxon>
        <taxon>Dikarya</taxon>
        <taxon>Ascomycota</taxon>
        <taxon>Saccharomycotina</taxon>
        <taxon>Dipodascomycetes</taxon>
        <taxon>Dipodascales</taxon>
        <taxon>Trichomonascaceae</taxon>
        <taxon>Blastobotrys</taxon>
    </lineage>
</organism>
<gene>
    <name evidence="2" type="ORF">GNLVRS02_ARAD1A05104g</name>
</gene>
<sequence>MECSRISAFVIRGSIYVICTVPLFGVAIVADVTGFRPLGIWVRRASAWLSSLLRLDHYPTPYNRRGFYEEPRRRINWFKEILGYILLLPVTGVSMILLMLGTALRTNLLVRSGYRVAGLIVYLLELEVDRTQQK</sequence>
<protein>
    <submittedName>
        <fullName evidence="2">ARAD1A05104p</fullName>
    </submittedName>
</protein>
<keyword evidence="1" id="KW-0812">Transmembrane</keyword>
<accession>A0A060SWI3</accession>